<dbReference type="GO" id="GO:0030416">
    <property type="term" value="P:methylamine metabolic process"/>
    <property type="evidence" value="ECO:0007669"/>
    <property type="project" value="InterPro"/>
</dbReference>
<dbReference type="InterPro" id="IPR009908">
    <property type="entry name" value="Methylamine_util_MauE"/>
</dbReference>
<dbReference type="RefSeq" id="WP_074746829.1">
    <property type="nucleotide sequence ID" value="NZ_FNYS01000013.1"/>
</dbReference>
<organism evidence="7 8">
    <name type="scientific">Myroides marinus</name>
    <dbReference type="NCBI Taxonomy" id="703342"/>
    <lineage>
        <taxon>Bacteria</taxon>
        <taxon>Pseudomonadati</taxon>
        <taxon>Bacteroidota</taxon>
        <taxon>Flavobacteriia</taxon>
        <taxon>Flavobacteriales</taxon>
        <taxon>Flavobacteriaceae</taxon>
        <taxon>Myroides</taxon>
    </lineage>
</organism>
<evidence type="ECO:0000256" key="5">
    <source>
        <dbReference type="SAM" id="Phobius"/>
    </source>
</evidence>
<reference evidence="7 8" key="1">
    <citation type="submission" date="2016-10" db="EMBL/GenBank/DDBJ databases">
        <authorList>
            <person name="de Groot N.N."/>
        </authorList>
    </citation>
    <scope>NUCLEOTIDE SEQUENCE [LARGE SCALE GENOMIC DNA]</scope>
    <source>
        <strain evidence="7 8">DSM 23048</strain>
    </source>
</reference>
<sequence>MKAKFSLIVQYFFVLLFVYAAISKLITFDTFQVQLTQSPLLSAYASIIAYLVIIVELVIALLLTLKQTKTVGLYLSYGLMVAFTIYIYLILNYSDFIPCSCGGILEKMGWREHLWFNIIVCILGLLAIYFQENDKVNNKTNKKRFILSSILLTILSIGVVILLFLSSEHIIKKENPFIRRYLPHAVIEDQTLDLQVNSFYFSGYHHDTIYLGNYTAPLRYISIDQQFQRQDFKIQIDSLHLPYSQLKLKTIYPYFYLADGTISIVFKGRLDNQNKQQPTEMLSYKQVYFLDFTPIDSTTIAFKGQSSKNYQNVLGIIDQNTTTKVKLNSNLLQSDSDGVFDTDGVMSYSKENKQLIYTYYYKNQFIQTDQKLNLLNRQNTIDTTKTQSITSAKLSTGENKMTSPIKAINSKVITYRNLLFIVSNSMGQNESQKMWKQASIVDVYDFTSNSYIGSFYINHLGEDKLSDLIVTDHYLYGLFDKNLVRYKLARSLTSKFQ</sequence>
<evidence type="ECO:0000256" key="2">
    <source>
        <dbReference type="ARBA" id="ARBA00022692"/>
    </source>
</evidence>
<protein>
    <submittedName>
        <fullName evidence="7">Methylamine utilisation protein MauE</fullName>
    </submittedName>
</protein>
<dbReference type="Proteomes" id="UP000183077">
    <property type="component" value="Unassembled WGS sequence"/>
</dbReference>
<evidence type="ECO:0000256" key="4">
    <source>
        <dbReference type="ARBA" id="ARBA00023136"/>
    </source>
</evidence>
<evidence type="ECO:0000313" key="7">
    <source>
        <dbReference type="EMBL" id="SEJ13718.1"/>
    </source>
</evidence>
<name>A0A1H6W9S4_9FLAO</name>
<feature type="transmembrane region" description="Helical" evidence="5">
    <location>
        <begin position="144"/>
        <end position="165"/>
    </location>
</feature>
<evidence type="ECO:0000259" key="6">
    <source>
        <dbReference type="Pfam" id="PF07291"/>
    </source>
</evidence>
<dbReference type="Pfam" id="PF07291">
    <property type="entry name" value="MauE"/>
    <property type="match status" value="1"/>
</dbReference>
<feature type="transmembrane region" description="Helical" evidence="5">
    <location>
        <begin position="72"/>
        <end position="94"/>
    </location>
</feature>
<evidence type="ECO:0000256" key="1">
    <source>
        <dbReference type="ARBA" id="ARBA00004141"/>
    </source>
</evidence>
<feature type="transmembrane region" description="Helical" evidence="5">
    <location>
        <begin position="114"/>
        <end position="132"/>
    </location>
</feature>
<feature type="domain" description="Methylamine utilisation protein MauE" evidence="6">
    <location>
        <begin position="3"/>
        <end position="129"/>
    </location>
</feature>
<dbReference type="GO" id="GO:0016020">
    <property type="term" value="C:membrane"/>
    <property type="evidence" value="ECO:0007669"/>
    <property type="project" value="UniProtKB-SubCell"/>
</dbReference>
<gene>
    <name evidence="7" type="ORF">SAMN04488018_11365</name>
</gene>
<dbReference type="EMBL" id="FNYS01000013">
    <property type="protein sequence ID" value="SEJ13718.1"/>
    <property type="molecule type" value="Genomic_DNA"/>
</dbReference>
<dbReference type="GeneID" id="82257807"/>
<evidence type="ECO:0000313" key="8">
    <source>
        <dbReference type="Proteomes" id="UP000183077"/>
    </source>
</evidence>
<accession>A0A1H6W9S4</accession>
<keyword evidence="2 5" id="KW-0812">Transmembrane</keyword>
<dbReference type="AlphaFoldDB" id="A0A1H6W9S4"/>
<keyword evidence="4 5" id="KW-0472">Membrane</keyword>
<evidence type="ECO:0000256" key="3">
    <source>
        <dbReference type="ARBA" id="ARBA00022989"/>
    </source>
</evidence>
<proteinExistence type="predicted"/>
<feature type="transmembrane region" description="Helical" evidence="5">
    <location>
        <begin position="44"/>
        <end position="65"/>
    </location>
</feature>
<comment type="subcellular location">
    <subcellularLocation>
        <location evidence="1">Membrane</location>
        <topology evidence="1">Multi-pass membrane protein</topology>
    </subcellularLocation>
</comment>
<keyword evidence="3 5" id="KW-1133">Transmembrane helix</keyword>